<keyword evidence="3 12" id="KW-0813">Transport</keyword>
<feature type="transmembrane region" description="Helical" evidence="12">
    <location>
        <begin position="74"/>
        <end position="95"/>
    </location>
</feature>
<evidence type="ECO:0000256" key="5">
    <source>
        <dbReference type="ARBA" id="ARBA00022538"/>
    </source>
</evidence>
<evidence type="ECO:0000256" key="9">
    <source>
        <dbReference type="ARBA" id="ARBA00022989"/>
    </source>
</evidence>
<evidence type="ECO:0000256" key="7">
    <source>
        <dbReference type="ARBA" id="ARBA00022847"/>
    </source>
</evidence>
<name>A0A2V1K3V6_9ACTO</name>
<feature type="transmembrane region" description="Helical" evidence="12">
    <location>
        <begin position="313"/>
        <end position="338"/>
    </location>
</feature>
<feature type="transmembrane region" description="Helical" evidence="12">
    <location>
        <begin position="418"/>
        <end position="438"/>
    </location>
</feature>
<dbReference type="InterPro" id="IPR053951">
    <property type="entry name" value="K_trans_N"/>
</dbReference>
<keyword evidence="16" id="KW-1185">Reference proteome</keyword>
<keyword evidence="10 12" id="KW-0406">Ion transport</keyword>
<dbReference type="GO" id="GO:0015293">
    <property type="term" value="F:symporter activity"/>
    <property type="evidence" value="ECO:0007669"/>
    <property type="project" value="UniProtKB-UniRule"/>
</dbReference>
<feature type="transmembrane region" description="Helical" evidence="12">
    <location>
        <begin position="235"/>
        <end position="259"/>
    </location>
</feature>
<keyword evidence="8 12" id="KW-0630">Potassium</keyword>
<dbReference type="AlphaFoldDB" id="A0A2V1K3V6"/>
<evidence type="ECO:0000256" key="10">
    <source>
        <dbReference type="ARBA" id="ARBA00023065"/>
    </source>
</evidence>
<dbReference type="EMBL" id="QETB01000004">
    <property type="protein sequence ID" value="PWF25945.1"/>
    <property type="molecule type" value="Genomic_DNA"/>
</dbReference>
<feature type="transmembrane region" description="Helical" evidence="12">
    <location>
        <begin position="389"/>
        <end position="411"/>
    </location>
</feature>
<feature type="domain" description="K+ potassium transporter integral membrane" evidence="13">
    <location>
        <begin position="38"/>
        <end position="489"/>
    </location>
</feature>
<accession>A0A2V1K3V6</accession>
<comment type="similarity">
    <text evidence="2 12">Belongs to the HAK/KUP transporter (TC 2.A.72) family.</text>
</comment>
<evidence type="ECO:0000313" key="16">
    <source>
        <dbReference type="Proteomes" id="UP000245283"/>
    </source>
</evidence>
<dbReference type="Pfam" id="PF22776">
    <property type="entry name" value="K_trans_C"/>
    <property type="match status" value="1"/>
</dbReference>
<feature type="transmembrane region" description="Helical" evidence="12">
    <location>
        <begin position="450"/>
        <end position="467"/>
    </location>
</feature>
<evidence type="ECO:0000256" key="1">
    <source>
        <dbReference type="ARBA" id="ARBA00004141"/>
    </source>
</evidence>
<feature type="transmembrane region" description="Helical" evidence="12">
    <location>
        <begin position="34"/>
        <end position="54"/>
    </location>
</feature>
<feature type="domain" description="K+ potassium transporter C-terminal" evidence="14">
    <location>
        <begin position="500"/>
        <end position="651"/>
    </location>
</feature>
<keyword evidence="5 12" id="KW-0633">Potassium transport</keyword>
<dbReference type="Proteomes" id="UP000245283">
    <property type="component" value="Unassembled WGS sequence"/>
</dbReference>
<evidence type="ECO:0000256" key="4">
    <source>
        <dbReference type="ARBA" id="ARBA00022475"/>
    </source>
</evidence>
<protein>
    <recommendedName>
        <fullName evidence="12">Probable potassium transport system protein Kup</fullName>
    </recommendedName>
</protein>
<dbReference type="InterPro" id="IPR003855">
    <property type="entry name" value="K+_transporter"/>
</dbReference>
<evidence type="ECO:0000256" key="12">
    <source>
        <dbReference type="HAMAP-Rule" id="MF_01522"/>
    </source>
</evidence>
<dbReference type="Pfam" id="PF02705">
    <property type="entry name" value="K_trans"/>
    <property type="match status" value="1"/>
</dbReference>
<evidence type="ECO:0000256" key="3">
    <source>
        <dbReference type="ARBA" id="ARBA00022448"/>
    </source>
</evidence>
<dbReference type="HAMAP" id="MF_01522">
    <property type="entry name" value="Kup"/>
    <property type="match status" value="1"/>
</dbReference>
<sequence>MRTTGRVPTSSSRPSVRFRFVIQKLSRPAVKRTAVLGVGALGVVFGDIGTSPLYVMRTVFTVGGGAVALTDRNILSVVSCIIWLLLLIVTVKYVVFVLRADHDGEGGILALSTLVCGMLKPGRLLKLMGLLGVFGAALFFGDSVITPAISVLSAIEGLEVAFPDMPNVVLPVALAILTALFAIQKSGTSKVGRVFGPLMVVWFIGLALAGLPHVIQNPSVLMALSPTVAVQFLILHPAAAFVMMGAIVLAVTGTEALYADVSHFGRTPIQLTWIGVVLPCLILNYLGQGALLIEDESHLANPFFHLVPSSLTIPLVIMATIATLIASQAVISGAYSIARQASRLGYLPHLRIVHTSESAAGQIYLPAVNMLLYGAVAVVVLVFQDSDRLSGAYGLAVTTDFVITSLLLVVLTRVGWKWPAWATAGLAVGLATIEWPMFAANLSKISTGGWLPLGVALTMMFMMITWNRGERLVTRARKDQEGTLKEFLDNVAKHPVRRIPGTAIYPHSMISTTPRSLKLNTMINHSLHDHVVIVSLKTMPVPRVPLNERMTIDRFESPISGVSHVTLRFGFMDTRDVEETLAAGQKQLGLRSWNLDCAYFMLSHLKVTATKSGCHWWKHGFVLLSRMSASPQWTVSLPASRTAEISSTVTI</sequence>
<evidence type="ECO:0000259" key="14">
    <source>
        <dbReference type="Pfam" id="PF22776"/>
    </source>
</evidence>
<comment type="subcellular location">
    <subcellularLocation>
        <location evidence="12">Cell membrane</location>
        <topology evidence="12">Multi-pass membrane protein</topology>
    </subcellularLocation>
    <subcellularLocation>
        <location evidence="1">Membrane</location>
        <topology evidence="1">Multi-pass membrane protein</topology>
    </subcellularLocation>
</comment>
<evidence type="ECO:0000256" key="6">
    <source>
        <dbReference type="ARBA" id="ARBA00022692"/>
    </source>
</evidence>
<dbReference type="InterPro" id="IPR053952">
    <property type="entry name" value="K_trans_C"/>
</dbReference>
<dbReference type="GO" id="GO:0015079">
    <property type="term" value="F:potassium ion transmembrane transporter activity"/>
    <property type="evidence" value="ECO:0007669"/>
    <property type="project" value="UniProtKB-UniRule"/>
</dbReference>
<feature type="transmembrane region" description="Helical" evidence="12">
    <location>
        <begin position="165"/>
        <end position="183"/>
    </location>
</feature>
<feature type="transmembrane region" description="Helical" evidence="12">
    <location>
        <begin position="127"/>
        <end position="145"/>
    </location>
</feature>
<feature type="transmembrane region" description="Helical" evidence="12">
    <location>
        <begin position="359"/>
        <end position="383"/>
    </location>
</feature>
<dbReference type="GO" id="GO:0005886">
    <property type="term" value="C:plasma membrane"/>
    <property type="evidence" value="ECO:0007669"/>
    <property type="project" value="UniProtKB-SubCell"/>
</dbReference>
<keyword evidence="4 12" id="KW-1003">Cell membrane</keyword>
<feature type="transmembrane region" description="Helical" evidence="12">
    <location>
        <begin position="271"/>
        <end position="293"/>
    </location>
</feature>
<dbReference type="PANTHER" id="PTHR30540:SF79">
    <property type="entry name" value="LOW AFFINITY POTASSIUM TRANSPORT SYSTEM PROTEIN KUP"/>
    <property type="match status" value="1"/>
</dbReference>
<gene>
    <name evidence="12" type="primary">kup</name>
    <name evidence="15" type="ORF">DD236_07500</name>
</gene>
<evidence type="ECO:0000256" key="11">
    <source>
        <dbReference type="ARBA" id="ARBA00023136"/>
    </source>
</evidence>
<organism evidence="15 16">
    <name type="scientific">Ancrocorticia populi</name>
    <dbReference type="NCBI Taxonomy" id="2175228"/>
    <lineage>
        <taxon>Bacteria</taxon>
        <taxon>Bacillati</taxon>
        <taxon>Actinomycetota</taxon>
        <taxon>Actinomycetes</taxon>
        <taxon>Actinomycetales</taxon>
        <taxon>Actinomycetaceae</taxon>
        <taxon>Ancrocorticia</taxon>
    </lineage>
</organism>
<evidence type="ECO:0000259" key="13">
    <source>
        <dbReference type="Pfam" id="PF02705"/>
    </source>
</evidence>
<comment type="function">
    <text evidence="12">Transport of potassium into the cell. Likely operates as a K(+):H(+) symporter.</text>
</comment>
<feature type="transmembrane region" description="Helical" evidence="12">
    <location>
        <begin position="195"/>
        <end position="215"/>
    </location>
</feature>
<proteinExistence type="inferred from homology"/>
<dbReference type="OrthoDB" id="9805577at2"/>
<keyword evidence="9 12" id="KW-1133">Transmembrane helix</keyword>
<keyword evidence="11 12" id="KW-0472">Membrane</keyword>
<keyword evidence="7 12" id="KW-0769">Symport</keyword>
<keyword evidence="6 12" id="KW-0812">Transmembrane</keyword>
<evidence type="ECO:0000313" key="15">
    <source>
        <dbReference type="EMBL" id="PWF25945.1"/>
    </source>
</evidence>
<comment type="caution">
    <text evidence="15">The sequence shown here is derived from an EMBL/GenBank/DDBJ whole genome shotgun (WGS) entry which is preliminary data.</text>
</comment>
<evidence type="ECO:0000256" key="2">
    <source>
        <dbReference type="ARBA" id="ARBA00007019"/>
    </source>
</evidence>
<reference evidence="16" key="1">
    <citation type="submission" date="2018-05" db="EMBL/GenBank/DDBJ databases">
        <authorList>
            <person name="Li Y."/>
        </authorList>
    </citation>
    <scope>NUCLEOTIDE SEQUENCE [LARGE SCALE GENOMIC DNA]</scope>
    <source>
        <strain evidence="16">sk1b4</strain>
    </source>
</reference>
<dbReference type="InterPro" id="IPR023051">
    <property type="entry name" value="Kup"/>
</dbReference>
<comment type="catalytic activity">
    <reaction evidence="12">
        <text>K(+)(in) + H(+)(in) = K(+)(out) + H(+)(out)</text>
        <dbReference type="Rhea" id="RHEA:28490"/>
        <dbReference type="ChEBI" id="CHEBI:15378"/>
        <dbReference type="ChEBI" id="CHEBI:29103"/>
    </reaction>
</comment>
<dbReference type="PANTHER" id="PTHR30540">
    <property type="entry name" value="OSMOTIC STRESS POTASSIUM TRANSPORTER"/>
    <property type="match status" value="1"/>
</dbReference>
<evidence type="ECO:0000256" key="8">
    <source>
        <dbReference type="ARBA" id="ARBA00022958"/>
    </source>
</evidence>